<accession>A0A9W4U219</accession>
<sequence length="551" mass="67065">MASSRQWDEWDQDDEWYSRGVRHVSGAAAPPLPTRRVRDDFLNPHNHVQYSHHRSRSQGNSPQPNVTIYNTTRMDNDQNPNIRTEQKSPNLSPRGRTRRVPGGWDLDDEIEDRVRHEVRKNRSRSRSSPHMHHHHGDIHASDLERYKLEQANQRLRETEERIENERREELIKRRMELKYLKDRHERDEEEARIKLEEDRMKREWELRLSHEERKRMDREREKSAERERLEREWEHKLSQEERKRLQRDRERSAERKRIIAEENAKRDQKDREREKLMREAEEERKRIIIENTAKMEKAAREAKEAQQRAVDQYNKEKAEQELKAKIERDRILAEHEAKKIADAAKAKEEKERFLMQLKIEEEQRKQKEKEEYDRFLLKQKQIAQDEKEKKEKKEKELEEEMRHRLAHFGFQENQIQAMIRPEEAKKLQQGQSPANPLRLGHQPTYVKVHKEHLAVDTLVYYDIPYEIDRTNPDYIVILQEMEPRDTEVLFEHTRRLRTRGGGSRLLIEERHDHHSKPEYAWVRRRKSVSRSPSRRRSSPPKRVVGIKEMFY</sequence>
<dbReference type="AlphaFoldDB" id="A0A9W4U219"/>
<dbReference type="EMBL" id="CAOQHR010000001">
    <property type="protein sequence ID" value="CAI6251507.1"/>
    <property type="molecule type" value="Genomic_DNA"/>
</dbReference>
<proteinExistence type="predicted"/>
<comment type="caution">
    <text evidence="2">The sequence shown here is derived from an EMBL/GenBank/DDBJ whole genome shotgun (WGS) entry which is preliminary data.</text>
</comment>
<evidence type="ECO:0000256" key="1">
    <source>
        <dbReference type="SAM" id="MobiDB-lite"/>
    </source>
</evidence>
<name>A0A9W4U219_9PLEO</name>
<feature type="compositionally biased region" description="Polar residues" evidence="1">
    <location>
        <begin position="57"/>
        <end position="91"/>
    </location>
</feature>
<feature type="region of interest" description="Disordered" evidence="1">
    <location>
        <begin position="212"/>
        <end position="278"/>
    </location>
</feature>
<gene>
    <name evidence="2" type="ORF">PDIGIT_LOCUS988</name>
</gene>
<organism evidence="2 3">
    <name type="scientific">Periconia digitata</name>
    <dbReference type="NCBI Taxonomy" id="1303443"/>
    <lineage>
        <taxon>Eukaryota</taxon>
        <taxon>Fungi</taxon>
        <taxon>Dikarya</taxon>
        <taxon>Ascomycota</taxon>
        <taxon>Pezizomycotina</taxon>
        <taxon>Dothideomycetes</taxon>
        <taxon>Pleosporomycetidae</taxon>
        <taxon>Pleosporales</taxon>
        <taxon>Massarineae</taxon>
        <taxon>Periconiaceae</taxon>
        <taxon>Periconia</taxon>
    </lineage>
</organism>
<evidence type="ECO:0000313" key="2">
    <source>
        <dbReference type="EMBL" id="CAI6251507.1"/>
    </source>
</evidence>
<feature type="region of interest" description="Disordered" evidence="1">
    <location>
        <begin position="19"/>
        <end position="144"/>
    </location>
</feature>
<feature type="compositionally biased region" description="Basic residues" evidence="1">
    <location>
        <begin position="116"/>
        <end position="136"/>
    </location>
</feature>
<evidence type="ECO:0000313" key="3">
    <source>
        <dbReference type="Proteomes" id="UP001152607"/>
    </source>
</evidence>
<dbReference type="Proteomes" id="UP001152607">
    <property type="component" value="Unassembled WGS sequence"/>
</dbReference>
<protein>
    <submittedName>
        <fullName evidence="2">Uncharacterized protein</fullName>
    </submittedName>
</protein>
<reference evidence="2" key="1">
    <citation type="submission" date="2023-01" db="EMBL/GenBank/DDBJ databases">
        <authorList>
            <person name="Van Ghelder C."/>
            <person name="Rancurel C."/>
        </authorList>
    </citation>
    <scope>NUCLEOTIDE SEQUENCE</scope>
    <source>
        <strain evidence="2">CNCM I-4278</strain>
    </source>
</reference>
<keyword evidence="3" id="KW-1185">Reference proteome</keyword>
<dbReference type="OrthoDB" id="6133115at2759"/>